<dbReference type="SUPFAM" id="SSF54427">
    <property type="entry name" value="NTF2-like"/>
    <property type="match status" value="1"/>
</dbReference>
<dbReference type="eggNOG" id="ENOG5030PP9">
    <property type="taxonomic scope" value="Bacteria"/>
</dbReference>
<dbReference type="Gene3D" id="3.10.450.50">
    <property type="match status" value="1"/>
</dbReference>
<dbReference type="STRING" id="1237149.C900_02941"/>
<dbReference type="Proteomes" id="UP000011135">
    <property type="component" value="Unassembled WGS sequence"/>
</dbReference>
<name>L8JQU2_9BACT</name>
<dbReference type="InterPro" id="IPR032710">
    <property type="entry name" value="NTF2-like_dom_sf"/>
</dbReference>
<dbReference type="Pfam" id="PF12893">
    <property type="entry name" value="Lumazine_bd_2"/>
    <property type="match status" value="1"/>
</dbReference>
<accession>L8JQU2</accession>
<dbReference type="InterPro" id="IPR039437">
    <property type="entry name" value="FrzH/put_lumazine-bd"/>
</dbReference>
<reference evidence="1 2" key="1">
    <citation type="submission" date="2012-12" db="EMBL/GenBank/DDBJ databases">
        <title>Genome assembly of Fulvivirga imtechensis AK7.</title>
        <authorList>
            <person name="Nupur N."/>
            <person name="Khatri I."/>
            <person name="Kumar R."/>
            <person name="Subramanian S."/>
            <person name="Pinnaka A."/>
        </authorList>
    </citation>
    <scope>NUCLEOTIDE SEQUENCE [LARGE SCALE GENOMIC DNA]</scope>
    <source>
        <strain evidence="1 2">AK7</strain>
    </source>
</reference>
<proteinExistence type="predicted"/>
<dbReference type="EMBL" id="AMZN01000043">
    <property type="protein sequence ID" value="ELR71326.1"/>
    <property type="molecule type" value="Genomic_DNA"/>
</dbReference>
<keyword evidence="2" id="KW-1185">Reference proteome</keyword>
<evidence type="ECO:0000313" key="2">
    <source>
        <dbReference type="Proteomes" id="UP000011135"/>
    </source>
</evidence>
<evidence type="ECO:0000313" key="1">
    <source>
        <dbReference type="EMBL" id="ELR71326.1"/>
    </source>
</evidence>
<gene>
    <name evidence="1" type="ORF">C900_02941</name>
</gene>
<evidence type="ECO:0008006" key="3">
    <source>
        <dbReference type="Google" id="ProtNLM"/>
    </source>
</evidence>
<protein>
    <recommendedName>
        <fullName evidence="3">DUF4440 domain-containing protein</fullName>
    </recommendedName>
</protein>
<dbReference type="AlphaFoldDB" id="L8JQU2"/>
<sequence length="135" mass="15451">MLSAVMPEVKSQSNMEKQNVENVVRRFIHGADARDIRQVDAVLNVNFRAVINRLFGGEDLSIMTKDLYLDLLKNGKIGGDQRQIEFLMTDIVGNYAVVKAKFKGKELLFTNYILLIRTIDNEWLMVTDLPHVEKP</sequence>
<organism evidence="1 2">
    <name type="scientific">Fulvivirga imtechensis AK7</name>
    <dbReference type="NCBI Taxonomy" id="1237149"/>
    <lineage>
        <taxon>Bacteria</taxon>
        <taxon>Pseudomonadati</taxon>
        <taxon>Bacteroidota</taxon>
        <taxon>Cytophagia</taxon>
        <taxon>Cytophagales</taxon>
        <taxon>Fulvivirgaceae</taxon>
        <taxon>Fulvivirga</taxon>
    </lineage>
</organism>
<comment type="caution">
    <text evidence="1">The sequence shown here is derived from an EMBL/GenBank/DDBJ whole genome shotgun (WGS) entry which is preliminary data.</text>
</comment>